<gene>
    <name evidence="1" type="ORF">CI610_02988</name>
</gene>
<dbReference type="EMBL" id="NSIT01000271">
    <property type="protein sequence ID" value="PJE78082.1"/>
    <property type="molecule type" value="Genomic_DNA"/>
</dbReference>
<accession>A0A2H9T4F0</accession>
<comment type="caution">
    <text evidence="1">The sequence shown here is derived from an EMBL/GenBank/DDBJ whole genome shotgun (WGS) entry which is preliminary data.</text>
</comment>
<proteinExistence type="predicted"/>
<evidence type="ECO:0000313" key="1">
    <source>
        <dbReference type="EMBL" id="PJE78082.1"/>
    </source>
</evidence>
<protein>
    <submittedName>
        <fullName evidence="1">Uncharacterized protein</fullName>
    </submittedName>
</protein>
<sequence>MDQLNPSKNVGCISGPSGSKRHLRNVVNWKSGRNQEKATYARDVMNI</sequence>
<organism evidence="1">
    <name type="scientific">invertebrate metagenome</name>
    <dbReference type="NCBI Taxonomy" id="1711999"/>
    <lineage>
        <taxon>unclassified sequences</taxon>
        <taxon>metagenomes</taxon>
        <taxon>organismal metagenomes</taxon>
    </lineage>
</organism>
<dbReference type="AlphaFoldDB" id="A0A2H9T4F0"/>
<name>A0A2H9T4F0_9ZZZZ</name>
<reference evidence="1" key="1">
    <citation type="journal article" date="2017" name="Appl. Environ. Microbiol.">
        <title>Molecular characterization of an Endozoicomonas-like organism causing infection in king scallop Pecten maximus L.</title>
        <authorList>
            <person name="Cano I."/>
            <person name="van Aerle R."/>
            <person name="Ross S."/>
            <person name="Verner-Jeffreys D.W."/>
            <person name="Paley R.K."/>
            <person name="Rimmer G."/>
            <person name="Ryder D."/>
            <person name="Hooper P."/>
            <person name="Stone D."/>
            <person name="Feist S.W."/>
        </authorList>
    </citation>
    <scope>NUCLEOTIDE SEQUENCE</scope>
</reference>